<proteinExistence type="predicted"/>
<sequence length="428" mass="49819">MRLKHPLCFYFFVQLTFAYHQKNDYFKNPQRTNTKKYYPASWSAPDDVKLRHSTSKFPHFDQIKGRIDNLYSNSERSDRNNLFSAAKSDSTKYFNSDNRWGTAPKLRHHGYSNRGRTSTTTTTPSPDEVLFENYGDLDEEDDEKTEDDYPDIFINSSDYDEMKDSVQAEEPTATTTKEPSYASLTDYKWNMLGTMERVDQYRNKYYKQQENRKSPEERSRDAAVQHYFRVKSSGECKNPSPKVIAVHSEHPNPSVTYIPHCTVLHRCAEDTGCCKYDTACQYKEREEVSLYFYVKEIGGDTSKVEKLTFYNHTECECREKSGEPPSATERQKRVAPKNLQPSITDKVPENLLMKCKCPKEFLPKIKSGTKCHCDCDQNNEDCMRMKKGKEYSSLADRLCIQKRECGIVTCQYGPYDKQKGRCPKFEES</sequence>
<dbReference type="GO" id="GO:0035099">
    <property type="term" value="P:hemocyte migration"/>
    <property type="evidence" value="ECO:0007669"/>
    <property type="project" value="TreeGrafter"/>
</dbReference>
<accession>A0A9P0GM66</accession>
<feature type="compositionally biased region" description="Low complexity" evidence="1">
    <location>
        <begin position="117"/>
        <end position="126"/>
    </location>
</feature>
<organism evidence="4 5">
    <name type="scientific">Ceutorhynchus assimilis</name>
    <name type="common">cabbage seed weevil</name>
    <dbReference type="NCBI Taxonomy" id="467358"/>
    <lineage>
        <taxon>Eukaryota</taxon>
        <taxon>Metazoa</taxon>
        <taxon>Ecdysozoa</taxon>
        <taxon>Arthropoda</taxon>
        <taxon>Hexapoda</taxon>
        <taxon>Insecta</taxon>
        <taxon>Pterygota</taxon>
        <taxon>Neoptera</taxon>
        <taxon>Endopterygota</taxon>
        <taxon>Coleoptera</taxon>
        <taxon>Polyphaga</taxon>
        <taxon>Cucujiformia</taxon>
        <taxon>Curculionidae</taxon>
        <taxon>Ceutorhynchinae</taxon>
        <taxon>Ceutorhynchus</taxon>
    </lineage>
</organism>
<keyword evidence="5" id="KW-1185">Reference proteome</keyword>
<feature type="domain" description="Platelet-derived growth factor (PDGF) family profile" evidence="3">
    <location>
        <begin position="223"/>
        <end position="322"/>
    </location>
</feature>
<evidence type="ECO:0000259" key="3">
    <source>
        <dbReference type="PROSITE" id="PS50278"/>
    </source>
</evidence>
<evidence type="ECO:0000256" key="1">
    <source>
        <dbReference type="SAM" id="MobiDB-lite"/>
    </source>
</evidence>
<dbReference type="Pfam" id="PF00341">
    <property type="entry name" value="PDGF"/>
    <property type="match status" value="1"/>
</dbReference>
<dbReference type="PROSITE" id="PS50278">
    <property type="entry name" value="PDGF_2"/>
    <property type="match status" value="1"/>
</dbReference>
<feature type="signal peptide" evidence="2">
    <location>
        <begin position="1"/>
        <end position="18"/>
    </location>
</feature>
<dbReference type="GO" id="GO:0008083">
    <property type="term" value="F:growth factor activity"/>
    <property type="evidence" value="ECO:0007669"/>
    <property type="project" value="InterPro"/>
</dbReference>
<keyword evidence="2" id="KW-0732">Signal</keyword>
<gene>
    <name evidence="4" type="ORF">CEUTPL_LOCUS3096</name>
</gene>
<dbReference type="InterPro" id="IPR000072">
    <property type="entry name" value="PDGF/VEGF_dom"/>
</dbReference>
<dbReference type="Gene3D" id="2.10.90.10">
    <property type="entry name" value="Cystine-knot cytokines"/>
    <property type="match status" value="1"/>
</dbReference>
<reference evidence="4" key="1">
    <citation type="submission" date="2022-01" db="EMBL/GenBank/DDBJ databases">
        <authorList>
            <person name="King R."/>
        </authorList>
    </citation>
    <scope>NUCLEOTIDE SEQUENCE</scope>
</reference>
<dbReference type="InterPro" id="IPR029034">
    <property type="entry name" value="Cystine-knot_cytokine"/>
</dbReference>
<dbReference type="Proteomes" id="UP001152799">
    <property type="component" value="Chromosome 11"/>
</dbReference>
<protein>
    <recommendedName>
        <fullName evidence="3">Platelet-derived growth factor (PDGF) family profile domain-containing protein</fullName>
    </recommendedName>
</protein>
<feature type="chain" id="PRO_5040108690" description="Platelet-derived growth factor (PDGF) family profile domain-containing protein" evidence="2">
    <location>
        <begin position="19"/>
        <end position="428"/>
    </location>
</feature>
<dbReference type="AlphaFoldDB" id="A0A9P0GM66"/>
<name>A0A9P0GM66_9CUCU</name>
<dbReference type="OrthoDB" id="6370328at2759"/>
<evidence type="ECO:0000256" key="2">
    <source>
        <dbReference type="SAM" id="SignalP"/>
    </source>
</evidence>
<evidence type="ECO:0000313" key="5">
    <source>
        <dbReference type="Proteomes" id="UP001152799"/>
    </source>
</evidence>
<evidence type="ECO:0000313" key="4">
    <source>
        <dbReference type="EMBL" id="CAH1124131.1"/>
    </source>
</evidence>
<dbReference type="PANTHER" id="PTHR21719">
    <property type="entry name" value="FI06402P-RELATED"/>
    <property type="match status" value="1"/>
</dbReference>
<feature type="region of interest" description="Disordered" evidence="1">
    <location>
        <begin position="104"/>
        <end position="128"/>
    </location>
</feature>
<dbReference type="GO" id="GO:0016020">
    <property type="term" value="C:membrane"/>
    <property type="evidence" value="ECO:0007669"/>
    <property type="project" value="InterPro"/>
</dbReference>
<dbReference type="PANTHER" id="PTHR21719:SF1">
    <property type="entry name" value="FI06402P-RELATED"/>
    <property type="match status" value="1"/>
</dbReference>
<dbReference type="SUPFAM" id="SSF57501">
    <property type="entry name" value="Cystine-knot cytokines"/>
    <property type="match status" value="1"/>
</dbReference>
<dbReference type="EMBL" id="OU892287">
    <property type="protein sequence ID" value="CAH1124131.1"/>
    <property type="molecule type" value="Genomic_DNA"/>
</dbReference>